<reference evidence="1" key="1">
    <citation type="submission" date="2023-04" db="EMBL/GenBank/DDBJ databases">
        <title>Draft Genome sequencing of Naganishia species isolated from polar environments using Oxford Nanopore Technology.</title>
        <authorList>
            <person name="Leo P."/>
            <person name="Venkateswaran K."/>
        </authorList>
    </citation>
    <scope>NUCLEOTIDE SEQUENCE</scope>
    <source>
        <strain evidence="1">MNA-CCFEE 5423</strain>
    </source>
</reference>
<sequence length="163" mass="17257">MYTTSPCLTRDVLGVGGPHEDGPAYYLAVAIISLSSPQCIDLYQYLSTTDPSRPLTATAPSLMPDPDPTSDDPTSAPAPDGHGKPIAAIPLARIYLEPRSLLILSSTLYYSHLHGISTTPTAIPTPSFVSPAPIAHLGMVAPEIQHGWIRRARTCLNVGRGSA</sequence>
<dbReference type="Proteomes" id="UP001227268">
    <property type="component" value="Unassembled WGS sequence"/>
</dbReference>
<name>A0ACC2UVM3_9TREE</name>
<evidence type="ECO:0000313" key="2">
    <source>
        <dbReference type="Proteomes" id="UP001227268"/>
    </source>
</evidence>
<proteinExistence type="predicted"/>
<gene>
    <name evidence="1" type="ORF">QFC21_007339</name>
</gene>
<comment type="caution">
    <text evidence="1">The sequence shown here is derived from an EMBL/GenBank/DDBJ whole genome shotgun (WGS) entry which is preliminary data.</text>
</comment>
<organism evidence="1 2">
    <name type="scientific">Naganishia friedmannii</name>
    <dbReference type="NCBI Taxonomy" id="89922"/>
    <lineage>
        <taxon>Eukaryota</taxon>
        <taxon>Fungi</taxon>
        <taxon>Dikarya</taxon>
        <taxon>Basidiomycota</taxon>
        <taxon>Agaricomycotina</taxon>
        <taxon>Tremellomycetes</taxon>
        <taxon>Filobasidiales</taxon>
        <taxon>Filobasidiaceae</taxon>
        <taxon>Naganishia</taxon>
    </lineage>
</organism>
<evidence type="ECO:0000313" key="1">
    <source>
        <dbReference type="EMBL" id="KAJ9090994.1"/>
    </source>
</evidence>
<keyword evidence="2" id="KW-1185">Reference proteome</keyword>
<protein>
    <submittedName>
        <fullName evidence="1">Uncharacterized protein</fullName>
    </submittedName>
</protein>
<accession>A0ACC2UVM3</accession>
<dbReference type="EMBL" id="JASBWT010000071">
    <property type="protein sequence ID" value="KAJ9090994.1"/>
    <property type="molecule type" value="Genomic_DNA"/>
</dbReference>